<gene>
    <name evidence="1" type="primary">rhp2</name>
    <name evidence="1" type="ordered locus">OTBS_2107</name>
</gene>
<dbReference type="RefSeq" id="WP_011945159.1">
    <property type="nucleotide sequence ID" value="NC_009488.1"/>
</dbReference>
<reference evidence="1 2" key="1">
    <citation type="journal article" date="2007" name="Proc. Natl. Acad. Sci. U.S.A.">
        <title>The Orientia tsutsugamushi genome reveals massive proliferation of conjugative type IV secretion system and host-cell interaction genes.</title>
        <authorList>
            <person name="Cho N.-H."/>
            <person name="Kim H.-R."/>
            <person name="Lee J.-H."/>
            <person name="Kim S.-Y."/>
            <person name="Kim J."/>
            <person name="Cha S."/>
            <person name="Kim S.-Y."/>
            <person name="Darby A.C."/>
            <person name="Fuxelius H.-H."/>
            <person name="Yin J."/>
            <person name="Kim J.H."/>
            <person name="Kim J."/>
            <person name="Lee S.J."/>
            <person name="Koh Y.-S."/>
            <person name="Jang W.-J."/>
            <person name="Park K.-H."/>
            <person name="Andersson S.G.E."/>
            <person name="Choi M.-S."/>
            <person name="Kim I.-S."/>
        </authorList>
    </citation>
    <scope>NUCLEOTIDE SEQUENCE [LARGE SCALE GENOMIC DNA]</scope>
    <source>
        <strain evidence="1 2">Boryong</strain>
    </source>
</reference>
<dbReference type="EMBL" id="AM494475">
    <property type="protein sequence ID" value="CAM81202.1"/>
    <property type="molecule type" value="Genomic_DNA"/>
</dbReference>
<evidence type="ECO:0000313" key="2">
    <source>
        <dbReference type="Proteomes" id="UP000001565"/>
    </source>
</evidence>
<sequence length="439" mass="50747">MPPRKQDSLYTFNQYLDNKDTLGTRLLENHPWSKKFLSKIFQTNWKSTSYSNTYFDDFISEMDLDNLEKLLQPANIIEASNIRGILLHNYTIDLDALAGTLKVLTLNINILNDLYTLDIPFSTISGKLSNIGPNATYCLDKLLKTLYIMKEVHKNNEEFLISFKKFELELKFVKKKDRETRKNVIDSMFKKYSNIQELNNDNDEKINETVHELTNNLTTNNNQSQIIDEHREDDIENSSNEINTHSDGKELANISDSMLVAGDILNMMLAIDDDDNNIKEIELELNNYITNQFENQLQPIQQNKINTSDSELDNILELSLAMEDTVKNNVVSEAVNSLTINNQSQPIESYQENNIENLQIIRHTHTEEVMQSVEKRTLCYDEHEDLYTHKRQCNNPKLNSDHRTEVAQNEQDSIDGYNFSLITTTHLVGESIYILSDSA</sequence>
<organism evidence="1 2">
    <name type="scientific">Orientia tsutsugamushi (strain Boryong)</name>
    <name type="common">Rickettsia tsutsugamushi</name>
    <dbReference type="NCBI Taxonomy" id="357244"/>
    <lineage>
        <taxon>Bacteria</taxon>
        <taxon>Pseudomonadati</taxon>
        <taxon>Pseudomonadota</taxon>
        <taxon>Alphaproteobacteria</taxon>
        <taxon>Rickettsiales</taxon>
        <taxon>Rickettsiaceae</taxon>
        <taxon>Rickettsieae</taxon>
        <taxon>Orientia</taxon>
    </lineage>
</organism>
<dbReference type="HOGENOM" id="CLU_623799_0_0_5"/>
<evidence type="ECO:0000313" key="1">
    <source>
        <dbReference type="EMBL" id="CAM81202.1"/>
    </source>
</evidence>
<name>A5CFK9_ORITB</name>
<dbReference type="AlphaFoldDB" id="A5CFK9"/>
<proteinExistence type="predicted"/>
<dbReference type="eggNOG" id="COG5644">
    <property type="taxonomic scope" value="Bacteria"/>
</dbReference>
<dbReference type="KEGG" id="ots:OTBS_2107"/>
<accession>A5CFK9</accession>
<protein>
    <recommendedName>
        <fullName evidence="3">Repeat-containing protein D</fullName>
    </recommendedName>
</protein>
<evidence type="ECO:0008006" key="3">
    <source>
        <dbReference type="Google" id="ProtNLM"/>
    </source>
</evidence>
<dbReference type="Proteomes" id="UP000001565">
    <property type="component" value="Chromosome"/>
</dbReference>